<dbReference type="OrthoDB" id="5741390at2"/>
<dbReference type="RefSeq" id="WP_156201248.1">
    <property type="nucleotide sequence ID" value="NZ_CP012154.1"/>
</dbReference>
<dbReference type="Gene3D" id="1.10.287.3020">
    <property type="match status" value="1"/>
</dbReference>
<name>A0A0K0XZX4_9GAMM</name>
<evidence type="ECO:0000313" key="2">
    <source>
        <dbReference type="Proteomes" id="UP000066624"/>
    </source>
</evidence>
<dbReference type="Proteomes" id="UP000066624">
    <property type="component" value="Chromosome"/>
</dbReference>
<reference evidence="1 2" key="1">
    <citation type="submission" date="2015-07" db="EMBL/GenBank/DDBJ databases">
        <authorList>
            <person name="Noorani M."/>
        </authorList>
    </citation>
    <scope>NUCLEOTIDE SEQUENCE [LARGE SCALE GENOMIC DNA]</scope>
    <source>
        <strain evidence="1 2">KCTC 42284</strain>
    </source>
</reference>
<keyword evidence="2" id="KW-1185">Reference proteome</keyword>
<sequence length="111" mass="12001">MSDEQKQIDAHNKATERFIELANQMANDEGQDIKMISAALMAASGVYATFMAAGNQGFLAPQGVERVAQVYKNNLGYIQERKKQELEAQGLEPKPMGEVSGSADAPKPTDA</sequence>
<gene>
    <name evidence="1" type="ORF">WM2015_2829</name>
</gene>
<dbReference type="InterPro" id="IPR021490">
    <property type="entry name" value="DUF3144"/>
</dbReference>
<accession>A0A0K0XZX4</accession>
<protein>
    <submittedName>
        <fullName evidence="1">Uncharacterized protein</fullName>
    </submittedName>
</protein>
<evidence type="ECO:0000313" key="1">
    <source>
        <dbReference type="EMBL" id="AKS43186.1"/>
    </source>
</evidence>
<dbReference type="Pfam" id="PF11342">
    <property type="entry name" value="DUF3144"/>
    <property type="match status" value="1"/>
</dbReference>
<dbReference type="EMBL" id="CP012154">
    <property type="protein sequence ID" value="AKS43186.1"/>
    <property type="molecule type" value="Genomic_DNA"/>
</dbReference>
<proteinExistence type="predicted"/>
<dbReference type="AlphaFoldDB" id="A0A0K0XZX4"/>
<dbReference type="KEGG" id="wma:WM2015_2829"/>
<organism evidence="1 2">
    <name type="scientific">Wenzhouxiangella marina</name>
    <dbReference type="NCBI Taxonomy" id="1579979"/>
    <lineage>
        <taxon>Bacteria</taxon>
        <taxon>Pseudomonadati</taxon>
        <taxon>Pseudomonadota</taxon>
        <taxon>Gammaproteobacteria</taxon>
        <taxon>Chromatiales</taxon>
        <taxon>Wenzhouxiangellaceae</taxon>
        <taxon>Wenzhouxiangella</taxon>
    </lineage>
</organism>